<protein>
    <submittedName>
        <fullName evidence="1">Uncharacterized protein</fullName>
    </submittedName>
</protein>
<dbReference type="Proteomes" id="UP001320148">
    <property type="component" value="Chromosome"/>
</dbReference>
<keyword evidence="2" id="KW-1185">Reference proteome</keyword>
<evidence type="ECO:0000313" key="2">
    <source>
        <dbReference type="Proteomes" id="UP001320148"/>
    </source>
</evidence>
<organism evidence="1 2">
    <name type="scientific">Desulfoluna limicola</name>
    <dbReference type="NCBI Taxonomy" id="2810562"/>
    <lineage>
        <taxon>Bacteria</taxon>
        <taxon>Pseudomonadati</taxon>
        <taxon>Thermodesulfobacteriota</taxon>
        <taxon>Desulfobacteria</taxon>
        <taxon>Desulfobacterales</taxon>
        <taxon>Desulfolunaceae</taxon>
        <taxon>Desulfoluna</taxon>
    </lineage>
</organism>
<accession>A0ABN6F7A3</accession>
<dbReference type="RefSeq" id="WP_236888982.1">
    <property type="nucleotide sequence ID" value="NZ_AP024488.1"/>
</dbReference>
<reference evidence="1 2" key="1">
    <citation type="submission" date="2021-02" db="EMBL/GenBank/DDBJ databases">
        <title>Complete genome of Desulfoluna sp. strain ASN36.</title>
        <authorList>
            <person name="Takahashi A."/>
            <person name="Kojima H."/>
            <person name="Fukui M."/>
        </authorList>
    </citation>
    <scope>NUCLEOTIDE SEQUENCE [LARGE SCALE GENOMIC DNA]</scope>
    <source>
        <strain evidence="1 2">ASN36</strain>
    </source>
</reference>
<proteinExistence type="predicted"/>
<gene>
    <name evidence="1" type="ORF">DSLASN_32020</name>
</gene>
<sequence>MTTTDVEPQLSYSGCNHPELWILRSEEAFSHPRATLSIEWLKHFRELALGPLDTLFEIAAQYGNRDKLNEIIDERCAEFMAEWPYMTENEYIEQKRIFWFLRAWYFLENTPETYWDWLKADKDTVLLLYERSGRMGHGDHPYWPKLTSSKIEAILDAFIDKWPKVYLPSSWGTSSPKGENAYRFLTKVIWSIDSDDPDDAIPVLDRLLADPRFADLHKDLKSIHAGQLRKKALRDFEPPTPDEIVNLLDRDTVVTVEGLRQLVIQELQDFQKDIDGGEFNTADRFYEKNERLNEVRSTEIIAERLNLRLEPQGISVTPEHQLKSAKRSDFTATKMIGGKRRLLVTEVKGQWHDELYTAASIQLHDRYSIHPDAEQQGIYLTIWFGGDEKVAGRKIHGIGSAQELKNRIEASLPAELTGLIDVFVLDVSRVK</sequence>
<name>A0ABN6F7A3_9BACT</name>
<dbReference type="EMBL" id="AP024488">
    <property type="protein sequence ID" value="BCS97570.1"/>
    <property type="molecule type" value="Genomic_DNA"/>
</dbReference>
<evidence type="ECO:0000313" key="1">
    <source>
        <dbReference type="EMBL" id="BCS97570.1"/>
    </source>
</evidence>